<keyword evidence="2" id="KW-1185">Reference proteome</keyword>
<dbReference type="AlphaFoldDB" id="A0A369KQG7"/>
<evidence type="ECO:0000313" key="2">
    <source>
        <dbReference type="Proteomes" id="UP000253934"/>
    </source>
</evidence>
<name>A0A369KQG7_9BACT</name>
<evidence type="ECO:0000313" key="1">
    <source>
        <dbReference type="EMBL" id="RDB36068.1"/>
    </source>
</evidence>
<sequence>MYFKKYFILVIFLLTTTQVIAKEYDKIGLNFFFNFGFSLYQNVKINNIEFAEPKKTITLDMPLGVLYELNQTKTGSLIIGTGLSLNGISYEGTAKINNQYNPITLLISCFGNKAYVGYKLTPNDRFSMYALGHLGYYAANVGTVLIEGSLIDGKLNIENYINYGIILINTFNLTNSFGMSLNLGFNNNSMSIENTILNINQKLNYTDVIMSLGLMYSI</sequence>
<reference evidence="1" key="1">
    <citation type="submission" date="2018-04" db="EMBL/GenBank/DDBJ databases">
        <title>Draft genome sequence of the Candidatus Spirobacillus cienkowskii, a pathogen of freshwater Daphnia species, reconstructed from hemolymph metagenomic reads.</title>
        <authorList>
            <person name="Bresciani L."/>
            <person name="Lemos L.N."/>
            <person name="Wale N."/>
            <person name="Lin J.Y."/>
            <person name="Fernandes G.R."/>
            <person name="Duffy M.A."/>
            <person name="Rodrigues J.M."/>
        </authorList>
    </citation>
    <scope>NUCLEOTIDE SEQUENCE [LARGE SCALE GENOMIC DNA]</scope>
    <source>
        <strain evidence="1">Binning01</strain>
    </source>
</reference>
<comment type="caution">
    <text evidence="1">The sequence shown here is derived from an EMBL/GenBank/DDBJ whole genome shotgun (WGS) entry which is preliminary data.</text>
</comment>
<organism evidence="1 2">
    <name type="scientific">Spirobacillus cienkowskii</name>
    <dbReference type="NCBI Taxonomy" id="495820"/>
    <lineage>
        <taxon>Bacteria</taxon>
        <taxon>Pseudomonadati</taxon>
        <taxon>Bdellovibrionota</taxon>
        <taxon>Oligoflexia</taxon>
        <taxon>Silvanigrellales</taxon>
        <taxon>Spirobacillus</taxon>
    </lineage>
</organism>
<dbReference type="EMBL" id="QOVW01000067">
    <property type="protein sequence ID" value="RDB36068.1"/>
    <property type="molecule type" value="Genomic_DNA"/>
</dbReference>
<evidence type="ECO:0008006" key="3">
    <source>
        <dbReference type="Google" id="ProtNLM"/>
    </source>
</evidence>
<dbReference type="Proteomes" id="UP000253934">
    <property type="component" value="Unassembled WGS sequence"/>
</dbReference>
<protein>
    <recommendedName>
        <fullName evidence="3">Outer membrane protein beta-barrel domain-containing protein</fullName>
    </recommendedName>
</protein>
<gene>
    <name evidence="1" type="ORF">DCC88_06695</name>
</gene>
<accession>A0A369KQG7</accession>
<proteinExistence type="predicted"/>